<dbReference type="GO" id="GO:0016020">
    <property type="term" value="C:membrane"/>
    <property type="evidence" value="ECO:0007669"/>
    <property type="project" value="UniProtKB-SubCell"/>
</dbReference>
<accession>A0A067MYG4</accession>
<sequence length="410" mass="46359">MAELHDESAPTSIPASSNWPHDRPPTLDDLRVKLCWICREEERFGIDEQPNPPRRWVHPCTCTLVAHESCLLKWMSTKSSNASDSVKCPQCATEYTVKSNKTRSLIVLRFLNAAYSTGAKYVIIGAFAYGIHVCSALYGAHALRTFLGNDFANMILSDSIAEWDWSTWANLSLLPWAIISINAPLAARTTGWIPFILLNVPTWFMGAGSGGLTQLSPTFYPPSPTMTVMMIPFLRSVYQRAYRSVRSRVFGFKLRPTGHIFRRRYNIVPHAQIQAQEALRLEEPEQVEEEVVHVSGTTLGRFFIGTLLLPTVSKVMGSVLKFLSGNSPLLRTALGIKPRSYNIMRMGIYRTWEDVDPVWWRNLVGLSLFVVGKDAIKLWYSYLQVREKKSRKLISRSFEGVDLNGLDLIV</sequence>
<dbReference type="SUPFAM" id="SSF57850">
    <property type="entry name" value="RING/U-box"/>
    <property type="match status" value="1"/>
</dbReference>
<keyword evidence="5" id="KW-0862">Zinc</keyword>
<evidence type="ECO:0000256" key="1">
    <source>
        <dbReference type="ARBA" id="ARBA00004141"/>
    </source>
</evidence>
<dbReference type="EMBL" id="KL198025">
    <property type="protein sequence ID" value="KDQ16912.1"/>
    <property type="molecule type" value="Genomic_DNA"/>
</dbReference>
<evidence type="ECO:0000256" key="5">
    <source>
        <dbReference type="ARBA" id="ARBA00022833"/>
    </source>
</evidence>
<dbReference type="Pfam" id="PF12906">
    <property type="entry name" value="RINGv"/>
    <property type="match status" value="1"/>
</dbReference>
<keyword evidence="4" id="KW-0863">Zinc-finger</keyword>
<dbReference type="PROSITE" id="PS51292">
    <property type="entry name" value="ZF_RING_CH"/>
    <property type="match status" value="1"/>
</dbReference>
<evidence type="ECO:0000256" key="4">
    <source>
        <dbReference type="ARBA" id="ARBA00022771"/>
    </source>
</evidence>
<dbReference type="InParanoid" id="A0A067MYG4"/>
<dbReference type="InterPro" id="IPR011016">
    <property type="entry name" value="Znf_RING-CH"/>
</dbReference>
<dbReference type="Gene3D" id="3.30.40.10">
    <property type="entry name" value="Zinc/RING finger domain, C3HC4 (zinc finger)"/>
    <property type="match status" value="1"/>
</dbReference>
<evidence type="ECO:0000256" key="2">
    <source>
        <dbReference type="ARBA" id="ARBA00022692"/>
    </source>
</evidence>
<name>A0A067MYG4_BOTB1</name>
<keyword evidence="3" id="KW-0479">Metal-binding</keyword>
<evidence type="ECO:0000256" key="8">
    <source>
        <dbReference type="SAM" id="MobiDB-lite"/>
    </source>
</evidence>
<dbReference type="InterPro" id="IPR013083">
    <property type="entry name" value="Znf_RING/FYVE/PHD"/>
</dbReference>
<feature type="compositionally biased region" description="Polar residues" evidence="8">
    <location>
        <begin position="9"/>
        <end position="19"/>
    </location>
</feature>
<proteinExistence type="predicted"/>
<evidence type="ECO:0000313" key="11">
    <source>
        <dbReference type="Proteomes" id="UP000027195"/>
    </source>
</evidence>
<evidence type="ECO:0000259" key="9">
    <source>
        <dbReference type="PROSITE" id="PS51292"/>
    </source>
</evidence>
<reference evidence="11" key="1">
    <citation type="journal article" date="2014" name="Proc. Natl. Acad. Sci. U.S.A.">
        <title>Extensive sampling of basidiomycete genomes demonstrates inadequacy of the white-rot/brown-rot paradigm for wood decay fungi.</title>
        <authorList>
            <person name="Riley R."/>
            <person name="Salamov A.A."/>
            <person name="Brown D.W."/>
            <person name="Nagy L.G."/>
            <person name="Floudas D."/>
            <person name="Held B.W."/>
            <person name="Levasseur A."/>
            <person name="Lombard V."/>
            <person name="Morin E."/>
            <person name="Otillar R."/>
            <person name="Lindquist E.A."/>
            <person name="Sun H."/>
            <person name="LaButti K.M."/>
            <person name="Schmutz J."/>
            <person name="Jabbour D."/>
            <person name="Luo H."/>
            <person name="Baker S.E."/>
            <person name="Pisabarro A.G."/>
            <person name="Walton J.D."/>
            <person name="Blanchette R.A."/>
            <person name="Henrissat B."/>
            <person name="Martin F."/>
            <person name="Cullen D."/>
            <person name="Hibbett D.S."/>
            <person name="Grigoriev I.V."/>
        </authorList>
    </citation>
    <scope>NUCLEOTIDE SEQUENCE [LARGE SCALE GENOMIC DNA]</scope>
    <source>
        <strain evidence="11">FD-172 SS1</strain>
    </source>
</reference>
<comment type="subcellular location">
    <subcellularLocation>
        <location evidence="1">Membrane</location>
        <topology evidence="1">Multi-pass membrane protein</topology>
    </subcellularLocation>
</comment>
<keyword evidence="11" id="KW-1185">Reference proteome</keyword>
<dbReference type="STRING" id="930990.A0A067MYG4"/>
<keyword evidence="7" id="KW-0472">Membrane</keyword>
<feature type="domain" description="RING-CH-type" evidence="9">
    <location>
        <begin position="27"/>
        <end position="98"/>
    </location>
</feature>
<dbReference type="OrthoDB" id="5817083at2759"/>
<feature type="region of interest" description="Disordered" evidence="8">
    <location>
        <begin position="1"/>
        <end position="24"/>
    </location>
</feature>
<gene>
    <name evidence="10" type="ORF">BOTBODRAFT_144280</name>
</gene>
<dbReference type="SMART" id="SM00744">
    <property type="entry name" value="RINGv"/>
    <property type="match status" value="1"/>
</dbReference>
<dbReference type="AlphaFoldDB" id="A0A067MYG4"/>
<dbReference type="GO" id="GO:0008270">
    <property type="term" value="F:zinc ion binding"/>
    <property type="evidence" value="ECO:0007669"/>
    <property type="project" value="UniProtKB-KW"/>
</dbReference>
<dbReference type="PANTHER" id="PTHR46283">
    <property type="entry name" value="E3 UBIQUITIN-PROTEIN LIGASE MARCH5"/>
    <property type="match status" value="1"/>
</dbReference>
<dbReference type="HOGENOM" id="CLU_547413_0_0_1"/>
<organism evidence="10 11">
    <name type="scientific">Botryobasidium botryosum (strain FD-172 SS1)</name>
    <dbReference type="NCBI Taxonomy" id="930990"/>
    <lineage>
        <taxon>Eukaryota</taxon>
        <taxon>Fungi</taxon>
        <taxon>Dikarya</taxon>
        <taxon>Basidiomycota</taxon>
        <taxon>Agaricomycotina</taxon>
        <taxon>Agaricomycetes</taxon>
        <taxon>Cantharellales</taxon>
        <taxon>Botryobasidiaceae</taxon>
        <taxon>Botryobasidium</taxon>
    </lineage>
</organism>
<evidence type="ECO:0000256" key="7">
    <source>
        <dbReference type="ARBA" id="ARBA00023136"/>
    </source>
</evidence>
<dbReference type="Proteomes" id="UP000027195">
    <property type="component" value="Unassembled WGS sequence"/>
</dbReference>
<protein>
    <recommendedName>
        <fullName evidence="9">RING-CH-type domain-containing protein</fullName>
    </recommendedName>
</protein>
<keyword evidence="6" id="KW-1133">Transmembrane helix</keyword>
<evidence type="ECO:0000256" key="3">
    <source>
        <dbReference type="ARBA" id="ARBA00022723"/>
    </source>
</evidence>
<keyword evidence="2" id="KW-0812">Transmembrane</keyword>
<evidence type="ECO:0000313" key="10">
    <source>
        <dbReference type="EMBL" id="KDQ16912.1"/>
    </source>
</evidence>
<evidence type="ECO:0000256" key="6">
    <source>
        <dbReference type="ARBA" id="ARBA00022989"/>
    </source>
</evidence>